<gene>
    <name evidence="2" type="ORF">EBN03_11215</name>
</gene>
<dbReference type="OrthoDB" id="9787933at2"/>
<dbReference type="Gene3D" id="3.40.50.1820">
    <property type="entry name" value="alpha/beta hydrolase"/>
    <property type="match status" value="1"/>
</dbReference>
<accession>A0A3M2L4A8</accession>
<feature type="domain" description="Dienelactone hydrolase" evidence="1">
    <location>
        <begin position="19"/>
        <end position="249"/>
    </location>
</feature>
<evidence type="ECO:0000313" key="3">
    <source>
        <dbReference type="Proteomes" id="UP000279275"/>
    </source>
</evidence>
<sequence length="252" mass="26312">MTAVQGASVDVQTSDGVADAYFVHPADGAAHPAVLVYTDAFGLRPVVRAFADDLAAQGYTVLVPNLFYRAGSAPVLELPGYIDTSVRHDVFDSIRPLIAALTPATAISDAGAYLDFLAAAPQAAPGPVGIAGYCMGARLGLRTAAAYPDRVAAVGCFHGGNLANDAPDSPHLEVGAITAELYFGHADQDPSLPPAQIERLEQALQTAGVRYAAEVYPGAHHGYTQPDTAAYNAEAADRHRTALLALFERTLK</sequence>
<dbReference type="Proteomes" id="UP000279275">
    <property type="component" value="Unassembled WGS sequence"/>
</dbReference>
<dbReference type="InterPro" id="IPR002925">
    <property type="entry name" value="Dienelactn_hydro"/>
</dbReference>
<proteinExistence type="predicted"/>
<comment type="caution">
    <text evidence="2">The sequence shown here is derived from an EMBL/GenBank/DDBJ whole genome shotgun (WGS) entry which is preliminary data.</text>
</comment>
<dbReference type="GO" id="GO:0016787">
    <property type="term" value="F:hydrolase activity"/>
    <property type="evidence" value="ECO:0007669"/>
    <property type="project" value="UniProtKB-KW"/>
</dbReference>
<dbReference type="InterPro" id="IPR029058">
    <property type="entry name" value="AB_hydrolase_fold"/>
</dbReference>
<organism evidence="2 3">
    <name type="scientific">Nocardia stercoris</name>
    <dbReference type="NCBI Taxonomy" id="2483361"/>
    <lineage>
        <taxon>Bacteria</taxon>
        <taxon>Bacillati</taxon>
        <taxon>Actinomycetota</taxon>
        <taxon>Actinomycetes</taxon>
        <taxon>Mycobacteriales</taxon>
        <taxon>Nocardiaceae</taxon>
        <taxon>Nocardia</taxon>
    </lineage>
</organism>
<name>A0A3M2L4A8_9NOCA</name>
<keyword evidence="3" id="KW-1185">Reference proteome</keyword>
<dbReference type="SUPFAM" id="SSF53474">
    <property type="entry name" value="alpha/beta-Hydrolases"/>
    <property type="match status" value="1"/>
</dbReference>
<dbReference type="PANTHER" id="PTHR46623">
    <property type="entry name" value="CARBOXYMETHYLENEBUTENOLIDASE-RELATED"/>
    <property type="match status" value="1"/>
</dbReference>
<dbReference type="AlphaFoldDB" id="A0A3M2L4A8"/>
<dbReference type="RefSeq" id="WP_122187935.1">
    <property type="nucleotide sequence ID" value="NZ_RFFH01000004.1"/>
</dbReference>
<keyword evidence="2" id="KW-0378">Hydrolase</keyword>
<dbReference type="InterPro" id="IPR051049">
    <property type="entry name" value="Dienelactone_hydrolase-like"/>
</dbReference>
<evidence type="ECO:0000313" key="2">
    <source>
        <dbReference type="EMBL" id="RMI32552.1"/>
    </source>
</evidence>
<protein>
    <submittedName>
        <fullName evidence="2">Dienelactone hydrolase family protein</fullName>
    </submittedName>
</protein>
<dbReference type="PANTHER" id="PTHR46623:SF10">
    <property type="entry name" value="CARBOXYMETHYLENEBUTENOLIDASE HOMOLOG"/>
    <property type="match status" value="1"/>
</dbReference>
<dbReference type="Pfam" id="PF01738">
    <property type="entry name" value="DLH"/>
    <property type="match status" value="1"/>
</dbReference>
<dbReference type="EMBL" id="RFFH01000004">
    <property type="protein sequence ID" value="RMI32552.1"/>
    <property type="molecule type" value="Genomic_DNA"/>
</dbReference>
<evidence type="ECO:0000259" key="1">
    <source>
        <dbReference type="Pfam" id="PF01738"/>
    </source>
</evidence>
<reference evidence="2 3" key="1">
    <citation type="submission" date="2018-10" db="EMBL/GenBank/DDBJ databases">
        <title>Isolation from cow dung.</title>
        <authorList>
            <person name="Ling L."/>
        </authorList>
    </citation>
    <scope>NUCLEOTIDE SEQUENCE [LARGE SCALE GENOMIC DNA]</scope>
    <source>
        <strain evidence="2 3">NEAU-LL90</strain>
    </source>
</reference>